<evidence type="ECO:0000313" key="2">
    <source>
        <dbReference type="EMBL" id="AJF97565.1"/>
    </source>
</evidence>
<feature type="compositionally biased region" description="Acidic residues" evidence="1">
    <location>
        <begin position="72"/>
        <end position="81"/>
    </location>
</feature>
<dbReference type="Proteomes" id="UP000202511">
    <property type="component" value="Segment"/>
</dbReference>
<dbReference type="RefSeq" id="YP_009119800.1">
    <property type="nucleotide sequence ID" value="NC_026440.1"/>
</dbReference>
<feature type="region of interest" description="Disordered" evidence="1">
    <location>
        <begin position="37"/>
        <end position="102"/>
    </location>
</feature>
<evidence type="ECO:0000256" key="1">
    <source>
        <dbReference type="SAM" id="MobiDB-lite"/>
    </source>
</evidence>
<protein>
    <submittedName>
        <fullName evidence="2">Uncharacterized protein</fullName>
    </submittedName>
</protein>
<dbReference type="EMBL" id="KP136319">
    <property type="protein sequence ID" value="AJF97565.1"/>
    <property type="molecule type" value="Genomic_DNA"/>
</dbReference>
<name>A0A0B5J6Y4_9VIRU</name>
<sequence>MIRCMTSPIEGAFFKTLGRSGATTDDTIAEARRCALAFDTQESGDRDDKTNNDDHDDSDSDDDSSQGTAEDSTSDDDDTESDTGNHDEERNADLDDGTDPRP</sequence>
<organism evidence="2 3">
    <name type="scientific">Pandoravirus inopinatum</name>
    <dbReference type="NCBI Taxonomy" id="1605721"/>
    <lineage>
        <taxon>Viruses</taxon>
        <taxon>Pandoravirus</taxon>
    </lineage>
</organism>
<dbReference type="GeneID" id="23462482"/>
<evidence type="ECO:0000313" key="3">
    <source>
        <dbReference type="Proteomes" id="UP000202511"/>
    </source>
</evidence>
<feature type="compositionally biased region" description="Basic and acidic residues" evidence="1">
    <location>
        <begin position="83"/>
        <end position="102"/>
    </location>
</feature>
<feature type="compositionally biased region" description="Basic and acidic residues" evidence="1">
    <location>
        <begin position="43"/>
        <end position="53"/>
    </location>
</feature>
<reference evidence="2 3" key="1">
    <citation type="journal article" date="2015" name="Parasitol. Res.">
        <title>Viruses in close associations with free-living amoebae.</title>
        <authorList>
            <person name="Scheid P."/>
        </authorList>
    </citation>
    <scope>NUCLEOTIDE SEQUENCE [LARGE SCALE GENOMIC DNA]</scope>
    <source>
        <strain evidence="2">KlaHel</strain>
    </source>
</reference>
<proteinExistence type="predicted"/>
<accession>A0A0B5J6Y4</accession>
<feature type="compositionally biased region" description="Acidic residues" evidence="1">
    <location>
        <begin position="54"/>
        <end position="64"/>
    </location>
</feature>
<dbReference type="KEGG" id="vg:23462482"/>